<evidence type="ECO:0000256" key="1">
    <source>
        <dbReference type="SAM" id="Coils"/>
    </source>
</evidence>
<dbReference type="EMBL" id="CP115667">
    <property type="protein sequence ID" value="WBW50659.1"/>
    <property type="molecule type" value="Genomic_DNA"/>
</dbReference>
<organism evidence="2 3">
    <name type="scientific">Peptoniphilus equinus</name>
    <dbReference type="NCBI Taxonomy" id="3016343"/>
    <lineage>
        <taxon>Bacteria</taxon>
        <taxon>Bacillati</taxon>
        <taxon>Bacillota</taxon>
        <taxon>Tissierellia</taxon>
        <taxon>Tissierellales</taxon>
        <taxon>Peptoniphilaceae</taxon>
        <taxon>Peptoniphilus</taxon>
    </lineage>
</organism>
<dbReference type="RefSeq" id="WP_271192184.1">
    <property type="nucleotide sequence ID" value="NZ_CP115667.1"/>
</dbReference>
<evidence type="ECO:0000313" key="2">
    <source>
        <dbReference type="EMBL" id="WBW50659.1"/>
    </source>
</evidence>
<evidence type="ECO:0000313" key="3">
    <source>
        <dbReference type="Proteomes" id="UP001210339"/>
    </source>
</evidence>
<name>A0ABY7QV41_9FIRM</name>
<gene>
    <name evidence="2" type="ORF">O6R05_03675</name>
</gene>
<sequence>MRENSYQAERQKVEEIERDTRRLQAVIKTKKTQLDAANTELKDASIQFFSTYGFDYLKSDEEVVEEELYRLNLRNQEIKTAIKDLLIAYVNYYDGQYYEKEDYSSLQADFEQLAATEGLEPLPTDLYTKLNVNDFVEGAKTDGTIGYLDSINSDSKFNNLLLFLTCMYSNTLYEISHDLSDVPDNLNGLYNDLYSTREVYRAMENFNFNVGILNPDNLDTLLVQIRPLIVEFNNNRGVMDQLSGGGMNANQ</sequence>
<keyword evidence="3" id="KW-1185">Reference proteome</keyword>
<keyword evidence="1" id="KW-0175">Coiled coil</keyword>
<protein>
    <submittedName>
        <fullName evidence="2">Uncharacterized protein</fullName>
    </submittedName>
</protein>
<proteinExistence type="predicted"/>
<reference evidence="2 3" key="1">
    <citation type="submission" date="2023-01" db="EMBL/GenBank/DDBJ databases">
        <authorList>
            <person name="Lee S.H."/>
            <person name="Jung H.S."/>
            <person name="Yun J.U."/>
        </authorList>
    </citation>
    <scope>NUCLEOTIDE SEQUENCE [LARGE SCALE GENOMIC DNA]</scope>
    <source>
        <strain evidence="2 3">CBA3646</strain>
    </source>
</reference>
<feature type="coiled-coil region" evidence="1">
    <location>
        <begin position="6"/>
        <end position="47"/>
    </location>
</feature>
<dbReference type="Proteomes" id="UP001210339">
    <property type="component" value="Chromosome"/>
</dbReference>
<accession>A0ABY7QV41</accession>